<evidence type="ECO:0000256" key="2">
    <source>
        <dbReference type="ARBA" id="ARBA00023315"/>
    </source>
</evidence>
<organism evidence="3 4">
    <name type="scientific">Thermoproteus uzoniensis (strain 768-20)</name>
    <dbReference type="NCBI Taxonomy" id="999630"/>
    <lineage>
        <taxon>Archaea</taxon>
        <taxon>Thermoproteota</taxon>
        <taxon>Thermoprotei</taxon>
        <taxon>Thermoproteales</taxon>
        <taxon>Thermoproteaceae</taxon>
        <taxon>Thermoproteus</taxon>
    </lineage>
</organism>
<dbReference type="GeneID" id="10361632"/>
<reference key="2">
    <citation type="submission" date="2011-03" db="EMBL/GenBank/DDBJ databases">
        <title>Complete genome sequence of the thermoacidophilic crenarchaeon Thermoproteus uzoniensis 768-20.</title>
        <authorList>
            <person name="Mardanov A.V."/>
            <person name="Gumerov V.M."/>
            <person name="Beletsky A.V."/>
            <person name="Prokofeva M.I."/>
            <person name="Bonch-Osmolovskaya E.A."/>
            <person name="Ravin N.V."/>
            <person name="Skryabin K.G."/>
        </authorList>
    </citation>
    <scope>NUCLEOTIDE SEQUENCE</scope>
    <source>
        <strain>768-20</strain>
    </source>
</reference>
<proteinExistence type="predicted"/>
<dbReference type="Proteomes" id="UP000008138">
    <property type="component" value="Chromosome"/>
</dbReference>
<dbReference type="GO" id="GO:0016746">
    <property type="term" value="F:acyltransferase activity"/>
    <property type="evidence" value="ECO:0007669"/>
    <property type="project" value="UniProtKB-KW"/>
</dbReference>
<evidence type="ECO:0000313" key="3">
    <source>
        <dbReference type="EMBL" id="AEA13579.1"/>
    </source>
</evidence>
<dbReference type="InterPro" id="IPR050065">
    <property type="entry name" value="GlmU-like"/>
</dbReference>
<dbReference type="EMBL" id="CP002590">
    <property type="protein sequence ID" value="AEA13579.1"/>
    <property type="molecule type" value="Genomic_DNA"/>
</dbReference>
<accession>F2L5N3</accession>
<dbReference type="Gene3D" id="2.160.10.10">
    <property type="entry name" value="Hexapeptide repeat proteins"/>
    <property type="match status" value="1"/>
</dbReference>
<dbReference type="HOGENOM" id="CLU_732824_0_0_2"/>
<dbReference type="KEGG" id="tuz:TUZN_2122"/>
<dbReference type="InterPro" id="IPR011004">
    <property type="entry name" value="Trimer_LpxA-like_sf"/>
</dbReference>
<evidence type="ECO:0000313" key="4">
    <source>
        <dbReference type="Proteomes" id="UP000008138"/>
    </source>
</evidence>
<dbReference type="RefSeq" id="WP_013680914.1">
    <property type="nucleotide sequence ID" value="NC_015315.1"/>
</dbReference>
<keyword evidence="1 3" id="KW-0808">Transferase</keyword>
<gene>
    <name evidence="3" type="ordered locus">TUZN_2122</name>
</gene>
<keyword evidence="2" id="KW-0012">Acyltransferase</keyword>
<keyword evidence="4" id="KW-1185">Reference proteome</keyword>
<dbReference type="GO" id="GO:0016779">
    <property type="term" value="F:nucleotidyltransferase activity"/>
    <property type="evidence" value="ECO:0007669"/>
    <property type="project" value="UniProtKB-ARBA"/>
</dbReference>
<evidence type="ECO:0000256" key="1">
    <source>
        <dbReference type="ARBA" id="ARBA00022679"/>
    </source>
</evidence>
<sequence>MELALVGQLRPRLLIPPPLAVVGGFRIAELVALALCDKADRVTIYVEGRDLGLPLALGRYCRLELRYGEIPPDVPRIDVSVAPYLLRAGSVDCEGVRADLGLGGGVLRECKPLETYADLVANNVDVMRSAIARLKELGVDLLRGEAGGVVKGEAVIWGKTHEYTYVVGPAVIGPESEVLPFSYIRQGTALYYGVRARDEVKNSIVDAYTYKEHHGYLGDSYVSAFVNFGAGTTVSNLKNTLGPIRPSYSNRHYAKLGPVIGEFVKTAIGTLIYGGKYIGPLSHVYGLVDTDVPPLVIYRDGEIRAMDGAKIPQLLERDLSRFGLGQKAAEYLKALEELTATTDK</sequence>
<protein>
    <submittedName>
        <fullName evidence="3">Sugar phosphate nucleotidyl transferase</fullName>
    </submittedName>
</protein>
<name>F2L5N3_THEU7</name>
<dbReference type="OrthoDB" id="15372at2157"/>
<dbReference type="eggNOG" id="arCOG05599">
    <property type="taxonomic scope" value="Archaea"/>
</dbReference>
<dbReference type="PANTHER" id="PTHR43584">
    <property type="entry name" value="NUCLEOTIDYL TRANSFERASE"/>
    <property type="match status" value="1"/>
</dbReference>
<dbReference type="STRING" id="999630.TUZN_2122"/>
<dbReference type="AlphaFoldDB" id="F2L5N3"/>
<dbReference type="SUPFAM" id="SSF51161">
    <property type="entry name" value="Trimeric LpxA-like enzymes"/>
    <property type="match status" value="1"/>
</dbReference>
<reference evidence="3 4" key="1">
    <citation type="journal article" date="2011" name="J. Bacteriol.">
        <title>Complete genome sequence of the thermoacidophilic crenarchaeon Thermoproteus uzoniensis 768-20.</title>
        <authorList>
            <person name="Mardanov A.V."/>
            <person name="Gumerov V.M."/>
            <person name="Beletsky A.V."/>
            <person name="Prokofeva M.I."/>
            <person name="Bonch-Osmolovskaya E.A."/>
            <person name="Ravin N.V."/>
            <person name="Skryabin K.G."/>
        </authorList>
    </citation>
    <scope>NUCLEOTIDE SEQUENCE [LARGE SCALE GENOMIC DNA]</scope>
    <source>
        <strain evidence="3 4">768-20</strain>
    </source>
</reference>